<sequence>MEYGGLVGDVLSPESTVTSLLSSSGHLRSNLLAPEHNTSFRYRDKDYESASAALDAYIADFDRSGQNRGSLTGKLVLPQSLPSTPCRPGASMLRNKDVLRERLTDKELDFLNLPVSSLHHRSNRDRLSMTTDELLSIPHDGSMPVTHTSAFIQGLMSKSRASQPRPTSSRPAQRPWDRLSSSHIAPRINLHHHTHPTRMPRSSRGRPGTAMMKPDADISSGSCYRSSHRAARTERADLSSSLHLPHWFTSNKSDMDCSGITSVPDLKYPAWIQRCDLSEPPPPSESELWDDRGVPLPAVHRSGAPSWVEELESDDVSDQTPAQSDSRQTLRDLRLQFAEQISLLAAQKKSSDIMETLFRDNRIESLIQKADQVLNSLSQSSGGAESRSHSVSIPDGVDEEGSLMKTEELLHGPQFNQDSEAATGGDTEAQTDSGAPLQDCCLHGNNIFKQPGPAEALKQMLFRLQAVEAELQRRQETPAAPTETDRLQTRETPVKQKPEREAELEIVSGGASLQRALHHLSRLKMLVEEPREKRAQEEKERDEDEGRYSSSSADGLTCTQQERS</sequence>
<name>A0A3Q3N4S5_9LABR</name>
<organism evidence="2 3">
    <name type="scientific">Labrus bergylta</name>
    <name type="common">ballan wrasse</name>
    <dbReference type="NCBI Taxonomy" id="56723"/>
    <lineage>
        <taxon>Eukaryota</taxon>
        <taxon>Metazoa</taxon>
        <taxon>Chordata</taxon>
        <taxon>Craniata</taxon>
        <taxon>Vertebrata</taxon>
        <taxon>Euteleostomi</taxon>
        <taxon>Actinopterygii</taxon>
        <taxon>Neopterygii</taxon>
        <taxon>Teleostei</taxon>
        <taxon>Neoteleostei</taxon>
        <taxon>Acanthomorphata</taxon>
        <taxon>Eupercaria</taxon>
        <taxon>Labriformes</taxon>
        <taxon>Labridae</taxon>
        <taxon>Labrus</taxon>
    </lineage>
</organism>
<feature type="compositionally biased region" description="Basic and acidic residues" evidence="1">
    <location>
        <begin position="483"/>
        <end position="503"/>
    </location>
</feature>
<dbReference type="Proteomes" id="UP000261660">
    <property type="component" value="Unplaced"/>
</dbReference>
<dbReference type="Ensembl" id="ENSLBET00000030211.1">
    <property type="protein sequence ID" value="ENSLBEP00000028855.1"/>
    <property type="gene ID" value="ENSLBEG00000021847.1"/>
</dbReference>
<evidence type="ECO:0000313" key="3">
    <source>
        <dbReference type="Proteomes" id="UP000261660"/>
    </source>
</evidence>
<keyword evidence="3" id="KW-1185">Reference proteome</keyword>
<feature type="compositionally biased region" description="Basic residues" evidence="1">
    <location>
        <begin position="189"/>
        <end position="204"/>
    </location>
</feature>
<feature type="compositionally biased region" description="Polar residues" evidence="1">
    <location>
        <begin position="318"/>
        <end position="327"/>
    </location>
</feature>
<dbReference type="PANTHER" id="PTHR35079:SF1">
    <property type="entry name" value="LUNG ADENOMA SUSCEPTIBILITY PROTEIN 2"/>
    <property type="match status" value="1"/>
</dbReference>
<accession>A0A3Q3N4S5</accession>
<dbReference type="OrthoDB" id="9934714at2759"/>
<protein>
    <recommendedName>
        <fullName evidence="4">Lung adenoma susceptibility protein 2</fullName>
    </recommendedName>
</protein>
<evidence type="ECO:0000313" key="2">
    <source>
        <dbReference type="Ensembl" id="ENSLBEP00000028880.1"/>
    </source>
</evidence>
<feature type="region of interest" description="Disordered" evidence="1">
    <location>
        <begin position="416"/>
        <end position="437"/>
    </location>
</feature>
<dbReference type="AlphaFoldDB" id="A0A3Q3N4S5"/>
<dbReference type="STRING" id="56723.ENSLBEP00000028855"/>
<feature type="region of interest" description="Disordered" evidence="1">
    <location>
        <begin position="308"/>
        <end position="328"/>
    </location>
</feature>
<feature type="region of interest" description="Disordered" evidence="1">
    <location>
        <begin position="277"/>
        <end position="296"/>
    </location>
</feature>
<reference evidence="2" key="1">
    <citation type="submission" date="2025-05" db="UniProtKB">
        <authorList>
            <consortium name="Ensembl"/>
        </authorList>
    </citation>
    <scope>IDENTIFICATION</scope>
</reference>
<dbReference type="Ensembl" id="ENSLBET00000030238.1">
    <property type="protein sequence ID" value="ENSLBEP00000028880.1"/>
    <property type="gene ID" value="ENSLBEG00000021847.1"/>
</dbReference>
<feature type="region of interest" description="Disordered" evidence="1">
    <location>
        <begin position="156"/>
        <end position="228"/>
    </location>
</feature>
<feature type="region of interest" description="Disordered" evidence="1">
    <location>
        <begin position="377"/>
        <end position="398"/>
    </location>
</feature>
<proteinExistence type="predicted"/>
<evidence type="ECO:0000256" key="1">
    <source>
        <dbReference type="SAM" id="MobiDB-lite"/>
    </source>
</evidence>
<dbReference type="GeneTree" id="ENSGT00390000008823"/>
<feature type="compositionally biased region" description="Polar residues" evidence="1">
    <location>
        <begin position="548"/>
        <end position="564"/>
    </location>
</feature>
<feature type="compositionally biased region" description="Basic and acidic residues" evidence="1">
    <location>
        <begin position="525"/>
        <end position="547"/>
    </location>
</feature>
<feature type="compositionally biased region" description="Polar residues" evidence="1">
    <location>
        <begin position="159"/>
        <end position="171"/>
    </location>
</feature>
<evidence type="ECO:0008006" key="4">
    <source>
        <dbReference type="Google" id="ProtNLM"/>
    </source>
</evidence>
<dbReference type="InterPro" id="IPR052679">
    <property type="entry name" value="Cell_Prolif_Regulator"/>
</dbReference>
<feature type="region of interest" description="Disordered" evidence="1">
    <location>
        <begin position="472"/>
        <end position="564"/>
    </location>
</feature>
<dbReference type="PANTHER" id="PTHR35079">
    <property type="entry name" value="LUNG ADENOMA SUSCEPTIBILITY PROTEIN 2"/>
    <property type="match status" value="1"/>
</dbReference>